<evidence type="ECO:0000313" key="2">
    <source>
        <dbReference type="Proteomes" id="UP000499080"/>
    </source>
</evidence>
<dbReference type="EMBL" id="BGPR01054672">
    <property type="protein sequence ID" value="GBO31385.1"/>
    <property type="molecule type" value="Genomic_DNA"/>
</dbReference>
<protein>
    <submittedName>
        <fullName evidence="1">Uncharacterized protein</fullName>
    </submittedName>
</protein>
<dbReference type="Proteomes" id="UP000499080">
    <property type="component" value="Unassembled WGS sequence"/>
</dbReference>
<reference evidence="1 2" key="1">
    <citation type="journal article" date="2019" name="Sci. Rep.">
        <title>Orb-weaving spider Araneus ventricosus genome elucidates the spidroin gene catalogue.</title>
        <authorList>
            <person name="Kono N."/>
            <person name="Nakamura H."/>
            <person name="Ohtoshi R."/>
            <person name="Moran D.A.P."/>
            <person name="Shinohara A."/>
            <person name="Yoshida Y."/>
            <person name="Fujiwara M."/>
            <person name="Mori M."/>
            <person name="Tomita M."/>
            <person name="Arakawa K."/>
        </authorList>
    </citation>
    <scope>NUCLEOTIDE SEQUENCE [LARGE SCALE GENOMIC DNA]</scope>
</reference>
<comment type="caution">
    <text evidence="1">The sequence shown here is derived from an EMBL/GenBank/DDBJ whole genome shotgun (WGS) entry which is preliminary data.</text>
</comment>
<evidence type="ECO:0000313" key="1">
    <source>
        <dbReference type="EMBL" id="GBO31385.1"/>
    </source>
</evidence>
<name>A0A4Y2W2C7_ARAVE</name>
<dbReference type="AlphaFoldDB" id="A0A4Y2W2C7"/>
<accession>A0A4Y2W2C7</accession>
<keyword evidence="2" id="KW-1185">Reference proteome</keyword>
<proteinExistence type="predicted"/>
<sequence>MNLCYLMSLVELKHFLINFILTEIQSICHISLSLAPYRIANRLLDGDRIAHSRLQLSLALAHTENPRCNTSKRSDKAIVQHSANLTFGMSVRFETNLPLSCFFLPWHVLE</sequence>
<gene>
    <name evidence="1" type="ORF">AVEN_144477_1</name>
</gene>
<organism evidence="1 2">
    <name type="scientific">Araneus ventricosus</name>
    <name type="common">Orbweaver spider</name>
    <name type="synonym">Epeira ventricosa</name>
    <dbReference type="NCBI Taxonomy" id="182803"/>
    <lineage>
        <taxon>Eukaryota</taxon>
        <taxon>Metazoa</taxon>
        <taxon>Ecdysozoa</taxon>
        <taxon>Arthropoda</taxon>
        <taxon>Chelicerata</taxon>
        <taxon>Arachnida</taxon>
        <taxon>Araneae</taxon>
        <taxon>Araneomorphae</taxon>
        <taxon>Entelegynae</taxon>
        <taxon>Araneoidea</taxon>
        <taxon>Araneidae</taxon>
        <taxon>Araneus</taxon>
    </lineage>
</organism>